<dbReference type="InterPro" id="IPR014962">
    <property type="entry name" value="YolD"/>
</dbReference>
<dbReference type="RefSeq" id="WP_127742699.1">
    <property type="nucleotide sequence ID" value="NZ_CAJCKN010000039.1"/>
</dbReference>
<evidence type="ECO:0000313" key="1">
    <source>
        <dbReference type="EMBL" id="RVT56621.1"/>
    </source>
</evidence>
<dbReference type="EMBL" id="RZTZ01000024">
    <property type="protein sequence ID" value="RVT56621.1"/>
    <property type="molecule type" value="Genomic_DNA"/>
</dbReference>
<evidence type="ECO:0000313" key="2">
    <source>
        <dbReference type="Proteomes" id="UP000288024"/>
    </source>
</evidence>
<accession>A0A3S2X4Z2</accession>
<sequence>MIRDRGAIKWTAMMLPEHVQSIKDALKEDKKITQPILDEDQIYEMEMLILESLEYGWVLECEMFKNGEIRHISGHVVYIDKLKQEIRIQDTKDGLHSIPFRSLVNIQKD</sequence>
<dbReference type="Proteomes" id="UP000288024">
    <property type="component" value="Unassembled WGS sequence"/>
</dbReference>
<gene>
    <name evidence="1" type="ORF">EM808_26945</name>
</gene>
<protein>
    <submittedName>
        <fullName evidence="1">YolD-like family protein</fullName>
    </submittedName>
</protein>
<name>A0A3S2X4Z2_9BACI</name>
<dbReference type="PANTHER" id="PTHR40051">
    <property type="entry name" value="IG HYPOTHETICAL 15966"/>
    <property type="match status" value="1"/>
</dbReference>
<reference evidence="1 2" key="1">
    <citation type="submission" date="2019-01" db="EMBL/GenBank/DDBJ databases">
        <title>Bacillus sp. M5HDSG1-1, whole genome shotgun sequence.</title>
        <authorList>
            <person name="Tuo L."/>
        </authorList>
    </citation>
    <scope>NUCLEOTIDE SEQUENCE [LARGE SCALE GENOMIC DNA]</scope>
    <source>
        <strain evidence="1 2">M5HDSG1-1</strain>
    </source>
</reference>
<dbReference type="PANTHER" id="PTHR40051:SF1">
    <property type="entry name" value="YOLD-LIKE FAMILY PROTEIN"/>
    <property type="match status" value="1"/>
</dbReference>
<proteinExistence type="predicted"/>
<dbReference type="Pfam" id="PF08863">
    <property type="entry name" value="YolD"/>
    <property type="match status" value="1"/>
</dbReference>
<organism evidence="1 2">
    <name type="scientific">Niallia taxi</name>
    <dbReference type="NCBI Taxonomy" id="2499688"/>
    <lineage>
        <taxon>Bacteria</taxon>
        <taxon>Bacillati</taxon>
        <taxon>Bacillota</taxon>
        <taxon>Bacilli</taxon>
        <taxon>Bacillales</taxon>
        <taxon>Bacillaceae</taxon>
        <taxon>Niallia</taxon>
    </lineage>
</organism>
<comment type="caution">
    <text evidence="1">The sequence shown here is derived from an EMBL/GenBank/DDBJ whole genome shotgun (WGS) entry which is preliminary data.</text>
</comment>
<keyword evidence="2" id="KW-1185">Reference proteome</keyword>
<dbReference type="AlphaFoldDB" id="A0A3S2X4Z2"/>